<dbReference type="RefSeq" id="WP_321551521.1">
    <property type="nucleotide sequence ID" value="NZ_JAXIVS010000023.1"/>
</dbReference>
<feature type="transmembrane region" description="Helical" evidence="1">
    <location>
        <begin position="232"/>
        <end position="250"/>
    </location>
</feature>
<evidence type="ECO:0000313" key="2">
    <source>
        <dbReference type="EMBL" id="MDY7232808.1"/>
    </source>
</evidence>
<protein>
    <submittedName>
        <fullName evidence="2">Uncharacterized protein</fullName>
    </submittedName>
</protein>
<feature type="transmembrane region" description="Helical" evidence="1">
    <location>
        <begin position="50"/>
        <end position="69"/>
    </location>
</feature>
<accession>A0ABU5HH62</accession>
<gene>
    <name evidence="2" type="ORF">SYV04_40855</name>
</gene>
<dbReference type="EMBL" id="JAXIVS010000023">
    <property type="protein sequence ID" value="MDY7232808.1"/>
    <property type="molecule type" value="Genomic_DNA"/>
</dbReference>
<reference evidence="2 3" key="1">
    <citation type="submission" date="2023-12" db="EMBL/GenBank/DDBJ databases">
        <title>the genome sequence of Hyalangium sp. s54d21.</title>
        <authorList>
            <person name="Zhang X."/>
        </authorList>
    </citation>
    <scope>NUCLEOTIDE SEQUENCE [LARGE SCALE GENOMIC DNA]</scope>
    <source>
        <strain evidence="3">s54d21</strain>
    </source>
</reference>
<dbReference type="Proteomes" id="UP001291309">
    <property type="component" value="Unassembled WGS sequence"/>
</dbReference>
<keyword evidence="1" id="KW-0812">Transmembrane</keyword>
<comment type="caution">
    <text evidence="2">The sequence shown here is derived from an EMBL/GenBank/DDBJ whole genome shotgun (WGS) entry which is preliminary data.</text>
</comment>
<evidence type="ECO:0000313" key="3">
    <source>
        <dbReference type="Proteomes" id="UP001291309"/>
    </source>
</evidence>
<feature type="transmembrane region" description="Helical" evidence="1">
    <location>
        <begin position="194"/>
        <end position="212"/>
    </location>
</feature>
<keyword evidence="1" id="KW-0472">Membrane</keyword>
<feature type="transmembrane region" description="Helical" evidence="1">
    <location>
        <begin position="12"/>
        <end position="30"/>
    </location>
</feature>
<feature type="transmembrane region" description="Helical" evidence="1">
    <location>
        <begin position="133"/>
        <end position="154"/>
    </location>
</feature>
<proteinExistence type="predicted"/>
<keyword evidence="3" id="KW-1185">Reference proteome</keyword>
<keyword evidence="1" id="KW-1133">Transmembrane helix</keyword>
<sequence>MLSLLFCSPLAFFVLCVLTFPATILFFLPFPQGDLGSQSLQLLTSGRLRLWHMLIAVQPMLWVASLLIVSHDLKRSRSAWPGTWRERTVVVLCTLLLATLTTFPVLATNRAPSSPLTPDLDALLQLPDFRTRALILGLLYAGAVTLHTFGMFTVHVQLIGRLRRSPSHEDAPEAVELEEEVSWYLRLRSQLERFFSLTATIIGTASLSVGAFRNLLNELRASPSEAMPASLVLVHGIYFSLLLALVYLPAHKTLSDVGQRLTDRLVRQSIGAGTTWQSWSQEQQAVRAYLGLQSTALLEFQKGITVLAPLVASLSSLLLGSQG</sequence>
<evidence type="ECO:0000256" key="1">
    <source>
        <dbReference type="SAM" id="Phobius"/>
    </source>
</evidence>
<organism evidence="2 3">
    <name type="scientific">Hyalangium rubrum</name>
    <dbReference type="NCBI Taxonomy" id="3103134"/>
    <lineage>
        <taxon>Bacteria</taxon>
        <taxon>Pseudomonadati</taxon>
        <taxon>Myxococcota</taxon>
        <taxon>Myxococcia</taxon>
        <taxon>Myxococcales</taxon>
        <taxon>Cystobacterineae</taxon>
        <taxon>Archangiaceae</taxon>
        <taxon>Hyalangium</taxon>
    </lineage>
</organism>
<feature type="transmembrane region" description="Helical" evidence="1">
    <location>
        <begin position="89"/>
        <end position="107"/>
    </location>
</feature>
<name>A0ABU5HH62_9BACT</name>